<sequence>MSAAYISMFPEATEALVPADAAVNCLKSIPVDVEEDKALIEEITLFTNWISNLGYLSNPPKGYPNERIDLSGELKRLHDELDKGTYEDEYTFQVDLKTAFDRTYDFHTFWIPDILSVFTFNRGNIGEGLNDEFAVVSVSTDGKSLPKIYNYYDILVADSEGWTPSPIVKINDQPAEDFLKDWSKQFQYLEDHARYNNLFPNQPDLARGITRNQFGTNRIFTGDTTKVEHENGTVHELIGNAAIPLNALDGVDDAQSFFDRFLNLGPPQTTQGGLRKRGAAWRDEQLRKNALATKVKRQLSEPTATGYPVPVMLHSEAVIGGYYLSGQGYDNVAVLSIPSFQPTSDAGVEEFQDLIGQFLERASKAGKTRLVIDLRGNGGGFANLGYDLFKQLFPEEDPWVATRFRANEAFDILGQFLEAALQDVTYEIALADFKTNGLDGNIAFAYQTMFNYKVPLTVDGKNFTSWAQYFGPHEVNGDKVTTVARKDFNNFFSDDLAFDVTGYASRAGKLKKQFFKGDSIVMLQDGGCGSTCALFAEQAKMQGKVQQVVVGGLPETGPMEGVAGSKGAQVLNYLQIWTTASRPYQFLQDQQEALNRTELGRLIFAQRPFYRVAWADANTPLANVNIRDNIRKGDESETPLEFVYEAADYRVFYTAEMVRSPEAVWKKAVDARWGDSKQVSVEGSTGHPSSLSGGLATSPKKKGAASNATSGLNSAFVAALAVIVSVVVMV</sequence>
<dbReference type="EMBL" id="ML986485">
    <property type="protein sequence ID" value="KAF2280549.1"/>
    <property type="molecule type" value="Genomic_DNA"/>
</dbReference>
<accession>A0A6A6JZP7</accession>
<keyword evidence="5" id="KW-1185">Reference proteome</keyword>
<dbReference type="Pfam" id="PF03572">
    <property type="entry name" value="Peptidase_S41"/>
    <property type="match status" value="1"/>
</dbReference>
<dbReference type="GO" id="GO:0006508">
    <property type="term" value="P:proteolysis"/>
    <property type="evidence" value="ECO:0007669"/>
    <property type="project" value="InterPro"/>
</dbReference>
<dbReference type="SUPFAM" id="SSF52096">
    <property type="entry name" value="ClpP/crotonase"/>
    <property type="match status" value="1"/>
</dbReference>
<dbReference type="Gene3D" id="3.90.226.10">
    <property type="entry name" value="2-enoyl-CoA Hydratase, Chain A, domain 1"/>
    <property type="match status" value="1"/>
</dbReference>
<dbReference type="InterPro" id="IPR052766">
    <property type="entry name" value="S41A_metabolite_peptidase"/>
</dbReference>
<dbReference type="InterPro" id="IPR005151">
    <property type="entry name" value="Tail-specific_protease"/>
</dbReference>
<dbReference type="PANTHER" id="PTHR37049:SF4">
    <property type="entry name" value="RHODANESE DOMAIN-CONTAINING PROTEIN"/>
    <property type="match status" value="1"/>
</dbReference>
<reference evidence="4" key="1">
    <citation type="journal article" date="2020" name="Stud. Mycol.">
        <title>101 Dothideomycetes genomes: a test case for predicting lifestyles and emergence of pathogens.</title>
        <authorList>
            <person name="Haridas S."/>
            <person name="Albert R."/>
            <person name="Binder M."/>
            <person name="Bloem J."/>
            <person name="Labutti K."/>
            <person name="Salamov A."/>
            <person name="Andreopoulos B."/>
            <person name="Baker S."/>
            <person name="Barry K."/>
            <person name="Bills G."/>
            <person name="Bluhm B."/>
            <person name="Cannon C."/>
            <person name="Castanera R."/>
            <person name="Culley D."/>
            <person name="Daum C."/>
            <person name="Ezra D."/>
            <person name="Gonzalez J."/>
            <person name="Henrissat B."/>
            <person name="Kuo A."/>
            <person name="Liang C."/>
            <person name="Lipzen A."/>
            <person name="Lutzoni F."/>
            <person name="Magnuson J."/>
            <person name="Mondo S."/>
            <person name="Nolan M."/>
            <person name="Ohm R."/>
            <person name="Pangilinan J."/>
            <person name="Park H.-J."/>
            <person name="Ramirez L."/>
            <person name="Alfaro M."/>
            <person name="Sun H."/>
            <person name="Tritt A."/>
            <person name="Yoshinaga Y."/>
            <person name="Zwiers L.-H."/>
            <person name="Turgeon B."/>
            <person name="Goodwin S."/>
            <person name="Spatafora J."/>
            <person name="Crous P."/>
            <person name="Grigoriev I."/>
        </authorList>
    </citation>
    <scope>NUCLEOTIDE SEQUENCE</scope>
    <source>
        <strain evidence="4">CBS 379.55</strain>
    </source>
</reference>
<dbReference type="RefSeq" id="XP_033658087.1">
    <property type="nucleotide sequence ID" value="XM_033799565.1"/>
</dbReference>
<proteinExistence type="predicted"/>
<dbReference type="InterPro" id="IPR056186">
    <property type="entry name" value="PDZ_CPAF-rel"/>
</dbReference>
<dbReference type="InterPro" id="IPR029045">
    <property type="entry name" value="ClpP/crotonase-like_dom_sf"/>
</dbReference>
<evidence type="ECO:0000259" key="3">
    <source>
        <dbReference type="Pfam" id="PF23658"/>
    </source>
</evidence>
<dbReference type="GO" id="GO:0008236">
    <property type="term" value="F:serine-type peptidase activity"/>
    <property type="evidence" value="ECO:0007669"/>
    <property type="project" value="InterPro"/>
</dbReference>
<evidence type="ECO:0000256" key="1">
    <source>
        <dbReference type="SAM" id="MobiDB-lite"/>
    </source>
</evidence>
<evidence type="ECO:0000313" key="4">
    <source>
        <dbReference type="EMBL" id="KAF2280549.1"/>
    </source>
</evidence>
<evidence type="ECO:0000313" key="5">
    <source>
        <dbReference type="Proteomes" id="UP000800097"/>
    </source>
</evidence>
<gene>
    <name evidence="4" type="ORF">EI97DRAFT_439551</name>
</gene>
<dbReference type="OrthoDB" id="27214at2759"/>
<dbReference type="AlphaFoldDB" id="A0A6A6JZP7"/>
<dbReference type="GeneID" id="54552740"/>
<protein>
    <submittedName>
        <fullName evidence="4">Uncharacterized protein</fullName>
    </submittedName>
</protein>
<name>A0A6A6JZP7_WESOR</name>
<feature type="compositionally biased region" description="Polar residues" evidence="1">
    <location>
        <begin position="679"/>
        <end position="692"/>
    </location>
</feature>
<evidence type="ECO:0000259" key="2">
    <source>
        <dbReference type="Pfam" id="PF03572"/>
    </source>
</evidence>
<dbReference type="Proteomes" id="UP000800097">
    <property type="component" value="Unassembled WGS sequence"/>
</dbReference>
<feature type="region of interest" description="Disordered" evidence="1">
    <location>
        <begin position="679"/>
        <end position="704"/>
    </location>
</feature>
<feature type="domain" description="Tail specific protease" evidence="2">
    <location>
        <begin position="331"/>
        <end position="546"/>
    </location>
</feature>
<dbReference type="Pfam" id="PF23658">
    <property type="entry name" value="PDZ_CPAF_rel"/>
    <property type="match status" value="1"/>
</dbReference>
<dbReference type="PANTHER" id="PTHR37049">
    <property type="entry name" value="PEPTIDASE S41 FAMILY PROTEIN"/>
    <property type="match status" value="1"/>
</dbReference>
<feature type="domain" description="CPAF-like PDZ" evidence="3">
    <location>
        <begin position="131"/>
        <end position="241"/>
    </location>
</feature>
<organism evidence="4 5">
    <name type="scientific">Westerdykella ornata</name>
    <dbReference type="NCBI Taxonomy" id="318751"/>
    <lineage>
        <taxon>Eukaryota</taxon>
        <taxon>Fungi</taxon>
        <taxon>Dikarya</taxon>
        <taxon>Ascomycota</taxon>
        <taxon>Pezizomycotina</taxon>
        <taxon>Dothideomycetes</taxon>
        <taxon>Pleosporomycetidae</taxon>
        <taxon>Pleosporales</taxon>
        <taxon>Sporormiaceae</taxon>
        <taxon>Westerdykella</taxon>
    </lineage>
</organism>